<name>A0A5B7DBG6_PORTR</name>
<evidence type="ECO:0000256" key="1">
    <source>
        <dbReference type="SAM" id="MobiDB-lite"/>
    </source>
</evidence>
<protein>
    <submittedName>
        <fullName evidence="2">Uncharacterized protein</fullName>
    </submittedName>
</protein>
<evidence type="ECO:0000313" key="3">
    <source>
        <dbReference type="Proteomes" id="UP000324222"/>
    </source>
</evidence>
<sequence>MTEVFSVSSWFPGKEEMGRNGGGGKEGENPEERERRGGELCVAHVGERWREGKMKSVRVTNQPGGFPD</sequence>
<gene>
    <name evidence="2" type="ORF">E2C01_011543</name>
</gene>
<feature type="region of interest" description="Disordered" evidence="1">
    <location>
        <begin position="1"/>
        <end position="39"/>
    </location>
</feature>
<dbReference type="AlphaFoldDB" id="A0A5B7DBG6"/>
<accession>A0A5B7DBG6</accession>
<keyword evidence="3" id="KW-1185">Reference proteome</keyword>
<evidence type="ECO:0000313" key="2">
    <source>
        <dbReference type="EMBL" id="MPC18651.1"/>
    </source>
</evidence>
<dbReference type="Proteomes" id="UP000324222">
    <property type="component" value="Unassembled WGS sequence"/>
</dbReference>
<reference evidence="2 3" key="1">
    <citation type="submission" date="2019-05" db="EMBL/GenBank/DDBJ databases">
        <title>Another draft genome of Portunus trituberculatus and its Hox gene families provides insights of decapod evolution.</title>
        <authorList>
            <person name="Jeong J.-H."/>
            <person name="Song I."/>
            <person name="Kim S."/>
            <person name="Choi T."/>
            <person name="Kim D."/>
            <person name="Ryu S."/>
            <person name="Kim W."/>
        </authorList>
    </citation>
    <scope>NUCLEOTIDE SEQUENCE [LARGE SCALE GENOMIC DNA]</scope>
    <source>
        <tissue evidence="2">Muscle</tissue>
    </source>
</reference>
<dbReference type="EMBL" id="VSRR010000699">
    <property type="protein sequence ID" value="MPC18651.1"/>
    <property type="molecule type" value="Genomic_DNA"/>
</dbReference>
<feature type="compositionally biased region" description="Basic and acidic residues" evidence="1">
    <location>
        <begin position="25"/>
        <end position="38"/>
    </location>
</feature>
<proteinExistence type="predicted"/>
<comment type="caution">
    <text evidence="2">The sequence shown here is derived from an EMBL/GenBank/DDBJ whole genome shotgun (WGS) entry which is preliminary data.</text>
</comment>
<organism evidence="2 3">
    <name type="scientific">Portunus trituberculatus</name>
    <name type="common">Swimming crab</name>
    <name type="synonym">Neptunus trituberculatus</name>
    <dbReference type="NCBI Taxonomy" id="210409"/>
    <lineage>
        <taxon>Eukaryota</taxon>
        <taxon>Metazoa</taxon>
        <taxon>Ecdysozoa</taxon>
        <taxon>Arthropoda</taxon>
        <taxon>Crustacea</taxon>
        <taxon>Multicrustacea</taxon>
        <taxon>Malacostraca</taxon>
        <taxon>Eumalacostraca</taxon>
        <taxon>Eucarida</taxon>
        <taxon>Decapoda</taxon>
        <taxon>Pleocyemata</taxon>
        <taxon>Brachyura</taxon>
        <taxon>Eubrachyura</taxon>
        <taxon>Portunoidea</taxon>
        <taxon>Portunidae</taxon>
        <taxon>Portuninae</taxon>
        <taxon>Portunus</taxon>
    </lineage>
</organism>